<dbReference type="PANTHER" id="PTHR32329">
    <property type="entry name" value="BIFUNCTIONAL PROTEIN [INCLUDES 2-HYDROXYACYL-COA DEHYDRATASE (N-TER) AND ITS ACTIVATOR DOMAIN (C_TERM)-RELATED"/>
    <property type="match status" value="1"/>
</dbReference>
<dbReference type="STRING" id="871963.Desdi_0719"/>
<dbReference type="RefSeq" id="WP_015261248.1">
    <property type="nucleotide sequence ID" value="NC_019903.1"/>
</dbReference>
<dbReference type="AlphaFoldDB" id="L0F6G1"/>
<dbReference type="eggNOG" id="COG1924">
    <property type="taxonomic scope" value="Bacteria"/>
</dbReference>
<feature type="domain" description="ATPase BadF/BadG/BcrA/BcrD type" evidence="5">
    <location>
        <begin position="4"/>
        <end position="252"/>
    </location>
</feature>
<dbReference type="NCBIfam" id="TIGR00241">
    <property type="entry name" value="CoA_E_activ"/>
    <property type="match status" value="1"/>
</dbReference>
<dbReference type="Proteomes" id="UP000010797">
    <property type="component" value="Chromosome"/>
</dbReference>
<evidence type="ECO:0000256" key="2">
    <source>
        <dbReference type="ARBA" id="ARBA00022723"/>
    </source>
</evidence>
<name>L0F6G1_DESDL</name>
<dbReference type="InterPro" id="IPR043129">
    <property type="entry name" value="ATPase_NBD"/>
</dbReference>
<dbReference type="PANTHER" id="PTHR32329:SF2">
    <property type="entry name" value="BIFUNCTIONAL PROTEIN [INCLUDES 2-HYDROXYACYL-COA DEHYDRATASE (N-TER) AND ITS ACTIVATOR DOMAIN (C_TERM)"/>
    <property type="match status" value="1"/>
</dbReference>
<keyword evidence="2" id="KW-0479">Metal-binding</keyword>
<dbReference type="Gene3D" id="3.30.420.40">
    <property type="match status" value="2"/>
</dbReference>
<dbReference type="Pfam" id="PF01869">
    <property type="entry name" value="BcrAD_BadFG"/>
    <property type="match status" value="1"/>
</dbReference>
<organism evidence="6 7">
    <name type="scientific">Desulfitobacterium dichloroeliminans (strain LMG P-21439 / DCA1)</name>
    <dbReference type="NCBI Taxonomy" id="871963"/>
    <lineage>
        <taxon>Bacteria</taxon>
        <taxon>Bacillati</taxon>
        <taxon>Bacillota</taxon>
        <taxon>Clostridia</taxon>
        <taxon>Eubacteriales</taxon>
        <taxon>Desulfitobacteriaceae</taxon>
        <taxon>Desulfitobacterium</taxon>
    </lineage>
</organism>
<sequence length="260" mass="27840">MITVGLDSGNQNTRAVVLKDGKIIGRASGMTEFDAKLAAEKIFGIALASAGVQREEISAVWATGAGRNMVVFADGRINEVGSAARGARFLNPDANLVIDLGAEGCRAIRLTPDGKVKNYEVNDKCASGAGTFIEAMARTLQINIEEMGAYSLRHSKEVPMNAQCVVFAESEVISLIHQQETIEDIAYGIHVGIASRVVSLIRRVGVVEGIQLIGGPGHNEGLVYCMQRELGKEVFVSEETDYISSIGAASYATEYEQKEV</sequence>
<reference evidence="7" key="1">
    <citation type="submission" date="2012-02" db="EMBL/GenBank/DDBJ databases">
        <title>Complete sequence of Desulfitobacterium dichloroeliminans LMG P-21439.</title>
        <authorList>
            <person name="Lucas S."/>
            <person name="Han J."/>
            <person name="Lapidus A."/>
            <person name="Cheng J.-F."/>
            <person name="Goodwin L."/>
            <person name="Pitluck S."/>
            <person name="Peters L."/>
            <person name="Ovchinnikova G."/>
            <person name="Teshima H."/>
            <person name="Detter J.C."/>
            <person name="Han C."/>
            <person name="Tapia R."/>
            <person name="Land M."/>
            <person name="Hauser L."/>
            <person name="Kyrpides N."/>
            <person name="Ivanova N."/>
            <person name="Pagani I."/>
            <person name="Kruse T."/>
            <person name="de Vos W.M."/>
            <person name="Boon N."/>
            <person name="Smidt H."/>
            <person name="Woyke T."/>
        </authorList>
    </citation>
    <scope>NUCLEOTIDE SEQUENCE [LARGE SCALE GENOMIC DNA]</scope>
    <source>
        <strain evidence="7">LMG P-21439 / DCA1</strain>
    </source>
</reference>
<keyword evidence="3" id="KW-0408">Iron</keyword>
<evidence type="ECO:0000256" key="3">
    <source>
        <dbReference type="ARBA" id="ARBA00023004"/>
    </source>
</evidence>
<keyword evidence="7" id="KW-1185">Reference proteome</keyword>
<evidence type="ECO:0000313" key="7">
    <source>
        <dbReference type="Proteomes" id="UP000010797"/>
    </source>
</evidence>
<dbReference type="InterPro" id="IPR008275">
    <property type="entry name" value="CoA_E_activase_dom"/>
</dbReference>
<dbReference type="GO" id="GO:0046872">
    <property type="term" value="F:metal ion binding"/>
    <property type="evidence" value="ECO:0007669"/>
    <property type="project" value="UniProtKB-KW"/>
</dbReference>
<evidence type="ECO:0000313" key="6">
    <source>
        <dbReference type="EMBL" id="AGA68246.1"/>
    </source>
</evidence>
<evidence type="ECO:0000256" key="4">
    <source>
        <dbReference type="ARBA" id="ARBA00023014"/>
    </source>
</evidence>
<gene>
    <name evidence="6" type="ordered locus">Desdi_0719</name>
</gene>
<dbReference type="InterPro" id="IPR002731">
    <property type="entry name" value="ATPase_BadF"/>
</dbReference>
<dbReference type="EMBL" id="CP003344">
    <property type="protein sequence ID" value="AGA68246.1"/>
    <property type="molecule type" value="Genomic_DNA"/>
</dbReference>
<accession>L0F6G1</accession>
<protein>
    <submittedName>
        <fullName evidence="6">CoA-substrate-specific enzyme activase, putative</fullName>
    </submittedName>
</protein>
<dbReference type="GO" id="GO:0051536">
    <property type="term" value="F:iron-sulfur cluster binding"/>
    <property type="evidence" value="ECO:0007669"/>
    <property type="project" value="UniProtKB-KW"/>
</dbReference>
<dbReference type="KEGG" id="ddl:Desdi_0719"/>
<dbReference type="SUPFAM" id="SSF53067">
    <property type="entry name" value="Actin-like ATPase domain"/>
    <property type="match status" value="1"/>
</dbReference>
<keyword evidence="4" id="KW-0411">Iron-sulfur</keyword>
<dbReference type="OrthoDB" id="9778513at2"/>
<dbReference type="InterPro" id="IPR051805">
    <property type="entry name" value="Dehydratase_Activator_Redct"/>
</dbReference>
<dbReference type="CDD" id="cd24107">
    <property type="entry name" value="ASKHA_NBD_benz_CoA_BzdP"/>
    <property type="match status" value="1"/>
</dbReference>
<evidence type="ECO:0000256" key="1">
    <source>
        <dbReference type="ARBA" id="ARBA00001966"/>
    </source>
</evidence>
<proteinExistence type="predicted"/>
<evidence type="ECO:0000259" key="5">
    <source>
        <dbReference type="Pfam" id="PF01869"/>
    </source>
</evidence>
<dbReference type="HOGENOM" id="CLU_066597_0_0_9"/>
<comment type="cofactor">
    <cofactor evidence="1">
        <name>[4Fe-4S] cluster</name>
        <dbReference type="ChEBI" id="CHEBI:49883"/>
    </cofactor>
</comment>